<dbReference type="Pfam" id="PF21110">
    <property type="entry name" value="GlxA"/>
    <property type="match status" value="1"/>
</dbReference>
<feature type="compositionally biased region" description="Low complexity" evidence="2">
    <location>
        <begin position="659"/>
        <end position="670"/>
    </location>
</feature>
<organism evidence="6 7">
    <name type="scientific">Kocuria coralli</name>
    <dbReference type="NCBI Taxonomy" id="1461025"/>
    <lineage>
        <taxon>Bacteria</taxon>
        <taxon>Bacillati</taxon>
        <taxon>Actinomycetota</taxon>
        <taxon>Actinomycetes</taxon>
        <taxon>Micrococcales</taxon>
        <taxon>Micrococcaceae</taxon>
        <taxon>Kocuria</taxon>
    </lineage>
</organism>
<dbReference type="OrthoDB" id="2795102at2"/>
<dbReference type="InterPro" id="IPR009880">
    <property type="entry name" value="Glyoxal_oxidase_N"/>
</dbReference>
<dbReference type="EMBL" id="SZWF01000016">
    <property type="protein sequence ID" value="KAA9393571.1"/>
    <property type="molecule type" value="Genomic_DNA"/>
</dbReference>
<dbReference type="Gene3D" id="2.60.40.10">
    <property type="entry name" value="Immunoglobulins"/>
    <property type="match status" value="1"/>
</dbReference>
<feature type="domain" description="GlxA-like beta barrel" evidence="5">
    <location>
        <begin position="152"/>
        <end position="250"/>
    </location>
</feature>
<name>A0A5J5KXV2_9MICC</name>
<dbReference type="InterPro" id="IPR049305">
    <property type="entry name" value="GlxA-like_b-barrel"/>
</dbReference>
<dbReference type="Pfam" id="PF09118">
    <property type="entry name" value="GO-like_E_set"/>
    <property type="match status" value="1"/>
</dbReference>
<accession>A0A5J5KXV2</accession>
<proteinExistence type="predicted"/>
<dbReference type="CDD" id="cd02851">
    <property type="entry name" value="E_set_GO_C"/>
    <property type="match status" value="1"/>
</dbReference>
<reference evidence="6 7" key="1">
    <citation type="submission" date="2019-05" db="EMBL/GenBank/DDBJ databases">
        <title>Kocuria coralli sp. nov., a novel actinobacterium isolated from coral reef seawater.</title>
        <authorList>
            <person name="Li J."/>
        </authorList>
    </citation>
    <scope>NUCLEOTIDE SEQUENCE [LARGE SCALE GENOMIC DNA]</scope>
    <source>
        <strain evidence="6 7">SCSIO 13007</strain>
    </source>
</reference>
<evidence type="ECO:0000313" key="6">
    <source>
        <dbReference type="EMBL" id="KAA9393571.1"/>
    </source>
</evidence>
<evidence type="ECO:0000256" key="1">
    <source>
        <dbReference type="ARBA" id="ARBA00022729"/>
    </source>
</evidence>
<sequence>MEKTRTSKWKPRRLVPVVATGALLAVSLPAFIIPTTTAYVHEWRINTPEYKAEFGKWDLLDIDADLKINAIHSVLLPTGDVLLIAGSGNDAKHFEAGTFQTLLYSPETGEGELIDTPEDLFCNGHAHLPNGNVLVAGGTQGYEVLPENKEAAGGVLTLVNENPDKEYIVEAGTTVKGLKSGKEYVTDSDITVPAAKKTQVDDTSWDVSSTERNVYINSVEDGEAGMLPEGDQFVVEDMKGDDRENLHGYSAAIDMSKKEYQGIDVSYEFDPFQKKYIKGDPMNYARWYPTLTSMHDGHVIALSGLDAAGNILDGQNEVYDPDTKKWTEREDLRRFFPTYPAVFQTAEEDVLFSAGPSTGWGPHDQGRDPGFWDLTDNTFDIVPGLRDPDLLETGSASWLGPVNDQRLVVVGGGGIGHSEEATGRIDVIDLDSEAPEFEALADLPDQTRYPNLVTLPTGDMFITNGSRDYRGRGASDIFKSYMLDHETGALADMAEPEVGRNYHSTAIMLPNGQILVAGSDPLYADEENTQPGKFDQRIEIFTPPYLYGEDGELTDRPAITSVPETSSRGSEIVIEADQVQNSAIEHVRLMVPSAVTHVTDTNQRMVDVPFTVGENGELIGHIPDNPALVPDAHYMVVVVDERGVPSEAAWTHVTGEGAGEPADAEAPAAEHAGHAGH</sequence>
<dbReference type="PANTHER" id="PTHR32208:SF21">
    <property type="entry name" value="LOW QUALITY PROTEIN: ALDEHYDE OXIDASE GLOX-LIKE"/>
    <property type="match status" value="1"/>
</dbReference>
<dbReference type="PANTHER" id="PTHR32208">
    <property type="entry name" value="SECRETED PROTEIN-RELATED"/>
    <property type="match status" value="1"/>
</dbReference>
<dbReference type="SUPFAM" id="SSF81296">
    <property type="entry name" value="E set domains"/>
    <property type="match status" value="1"/>
</dbReference>
<dbReference type="Proteomes" id="UP000325957">
    <property type="component" value="Unassembled WGS sequence"/>
</dbReference>
<feature type="region of interest" description="Disordered" evidence="2">
    <location>
        <begin position="656"/>
        <end position="677"/>
    </location>
</feature>
<keyword evidence="1" id="KW-0732">Signal</keyword>
<evidence type="ECO:0000256" key="2">
    <source>
        <dbReference type="SAM" id="MobiDB-lite"/>
    </source>
</evidence>
<dbReference type="Gene3D" id="2.130.10.80">
    <property type="entry name" value="Galactose oxidase/kelch, beta-propeller"/>
    <property type="match status" value="1"/>
</dbReference>
<dbReference type="SUPFAM" id="SSF50965">
    <property type="entry name" value="Galactose oxidase, central domain"/>
    <property type="match status" value="1"/>
</dbReference>
<dbReference type="InterPro" id="IPR013783">
    <property type="entry name" value="Ig-like_fold"/>
</dbReference>
<evidence type="ECO:0000259" key="5">
    <source>
        <dbReference type="Pfam" id="PF21110"/>
    </source>
</evidence>
<dbReference type="InterPro" id="IPR014756">
    <property type="entry name" value="Ig_E-set"/>
</dbReference>
<dbReference type="InterPro" id="IPR011043">
    <property type="entry name" value="Gal_Oxase/kelch_b-propeller"/>
</dbReference>
<dbReference type="InterPro" id="IPR015202">
    <property type="entry name" value="GO-like_E_set"/>
</dbReference>
<dbReference type="AlphaFoldDB" id="A0A5J5KXV2"/>
<evidence type="ECO:0000313" key="7">
    <source>
        <dbReference type="Proteomes" id="UP000325957"/>
    </source>
</evidence>
<dbReference type="GO" id="GO:0005975">
    <property type="term" value="P:carbohydrate metabolic process"/>
    <property type="evidence" value="ECO:0007669"/>
    <property type="project" value="UniProtKB-ARBA"/>
</dbReference>
<keyword evidence="7" id="KW-1185">Reference proteome</keyword>
<gene>
    <name evidence="6" type="ORF">FCK90_11300</name>
</gene>
<protein>
    <submittedName>
        <fullName evidence="6">DUF1929 domain-containing protein</fullName>
    </submittedName>
</protein>
<feature type="domain" description="Glyoxal oxidase N-terminal" evidence="3">
    <location>
        <begin position="421"/>
        <end position="545"/>
    </location>
</feature>
<evidence type="ECO:0000259" key="4">
    <source>
        <dbReference type="Pfam" id="PF09118"/>
    </source>
</evidence>
<comment type="caution">
    <text evidence="6">The sequence shown here is derived from an EMBL/GenBank/DDBJ whole genome shotgun (WGS) entry which is preliminary data.</text>
</comment>
<feature type="domain" description="Galactose oxidase-like Early set" evidence="4">
    <location>
        <begin position="556"/>
        <end position="653"/>
    </location>
</feature>
<dbReference type="Pfam" id="PF07250">
    <property type="entry name" value="Glyoxal_oxid_N"/>
    <property type="match status" value="1"/>
</dbReference>
<evidence type="ECO:0000259" key="3">
    <source>
        <dbReference type="Pfam" id="PF07250"/>
    </source>
</evidence>
<dbReference type="InterPro" id="IPR037293">
    <property type="entry name" value="Gal_Oxidase_central_sf"/>
</dbReference>
<dbReference type="RefSeq" id="WP_158034413.1">
    <property type="nucleotide sequence ID" value="NZ_ML708622.1"/>
</dbReference>